<comment type="caution">
    <text evidence="1">The sequence shown here is derived from an EMBL/GenBank/DDBJ whole genome shotgun (WGS) entry which is preliminary data.</text>
</comment>
<organism evidence="1">
    <name type="scientific">marine sediment metagenome</name>
    <dbReference type="NCBI Taxonomy" id="412755"/>
    <lineage>
        <taxon>unclassified sequences</taxon>
        <taxon>metagenomes</taxon>
        <taxon>ecological metagenomes</taxon>
    </lineage>
</organism>
<proteinExistence type="predicted"/>
<sequence length="40" mass="4907">MNLKLEILTENHVKQICCWKYEGVYSVYNFLDWDTLVKLR</sequence>
<gene>
    <name evidence="1" type="ORF">S12H4_58908</name>
</gene>
<evidence type="ECO:0000313" key="1">
    <source>
        <dbReference type="EMBL" id="GAJ22247.1"/>
    </source>
</evidence>
<accession>X1VQ10</accession>
<dbReference type="AlphaFoldDB" id="X1VQ10"/>
<reference evidence="1" key="1">
    <citation type="journal article" date="2014" name="Front. Microbiol.">
        <title>High frequency of phylogenetically diverse reductive dehalogenase-homologous genes in deep subseafloor sedimentary metagenomes.</title>
        <authorList>
            <person name="Kawai M."/>
            <person name="Futagami T."/>
            <person name="Toyoda A."/>
            <person name="Takaki Y."/>
            <person name="Nishi S."/>
            <person name="Hori S."/>
            <person name="Arai W."/>
            <person name="Tsubouchi T."/>
            <person name="Morono Y."/>
            <person name="Uchiyama I."/>
            <person name="Ito T."/>
            <person name="Fujiyama A."/>
            <person name="Inagaki F."/>
            <person name="Takami H."/>
        </authorList>
    </citation>
    <scope>NUCLEOTIDE SEQUENCE</scope>
    <source>
        <strain evidence="1">Expedition CK06-06</strain>
    </source>
</reference>
<feature type="non-terminal residue" evidence="1">
    <location>
        <position position="40"/>
    </location>
</feature>
<protein>
    <submittedName>
        <fullName evidence="1">Uncharacterized protein</fullName>
    </submittedName>
</protein>
<name>X1VQ10_9ZZZZ</name>
<dbReference type="EMBL" id="BARW01038364">
    <property type="protein sequence ID" value="GAJ22247.1"/>
    <property type="molecule type" value="Genomic_DNA"/>
</dbReference>